<dbReference type="Proteomes" id="UP000276133">
    <property type="component" value="Unassembled WGS sequence"/>
</dbReference>
<feature type="region of interest" description="Disordered" evidence="1">
    <location>
        <begin position="36"/>
        <end position="72"/>
    </location>
</feature>
<evidence type="ECO:0000313" key="2">
    <source>
        <dbReference type="EMBL" id="RMZ95856.1"/>
    </source>
</evidence>
<dbReference type="EMBL" id="REGN01012329">
    <property type="protein sequence ID" value="RMZ95856.1"/>
    <property type="molecule type" value="Genomic_DNA"/>
</dbReference>
<gene>
    <name evidence="2" type="ORF">BpHYR1_003860</name>
</gene>
<keyword evidence="3" id="KW-1185">Reference proteome</keyword>
<name>A0A3M7P9S7_BRAPC</name>
<organism evidence="2 3">
    <name type="scientific">Brachionus plicatilis</name>
    <name type="common">Marine rotifer</name>
    <name type="synonym">Brachionus muelleri</name>
    <dbReference type="NCBI Taxonomy" id="10195"/>
    <lineage>
        <taxon>Eukaryota</taxon>
        <taxon>Metazoa</taxon>
        <taxon>Spiralia</taxon>
        <taxon>Gnathifera</taxon>
        <taxon>Rotifera</taxon>
        <taxon>Eurotatoria</taxon>
        <taxon>Monogononta</taxon>
        <taxon>Pseudotrocha</taxon>
        <taxon>Ploima</taxon>
        <taxon>Brachionidae</taxon>
        <taxon>Brachionus</taxon>
    </lineage>
</organism>
<protein>
    <submittedName>
        <fullName evidence="2">Uncharacterized protein</fullName>
    </submittedName>
</protein>
<proteinExistence type="predicted"/>
<reference evidence="2 3" key="1">
    <citation type="journal article" date="2018" name="Sci. Rep.">
        <title>Genomic signatures of local adaptation to the degree of environmental predictability in rotifers.</title>
        <authorList>
            <person name="Franch-Gras L."/>
            <person name="Hahn C."/>
            <person name="Garcia-Roger E.M."/>
            <person name="Carmona M.J."/>
            <person name="Serra M."/>
            <person name="Gomez A."/>
        </authorList>
    </citation>
    <scope>NUCLEOTIDE SEQUENCE [LARGE SCALE GENOMIC DNA]</scope>
    <source>
        <strain evidence="2">HYR1</strain>
    </source>
</reference>
<evidence type="ECO:0000313" key="3">
    <source>
        <dbReference type="Proteomes" id="UP000276133"/>
    </source>
</evidence>
<evidence type="ECO:0000256" key="1">
    <source>
        <dbReference type="SAM" id="MobiDB-lite"/>
    </source>
</evidence>
<accession>A0A3M7P9S7</accession>
<comment type="caution">
    <text evidence="2">The sequence shown here is derived from an EMBL/GenBank/DDBJ whole genome shotgun (WGS) entry which is preliminary data.</text>
</comment>
<dbReference type="AlphaFoldDB" id="A0A3M7P9S7"/>
<sequence>MEYLKYSNTNLVSDLQKFVDSITNGENYLNSNQISKTNSLSSVSSNSSVDSTSSSSPASKNECKYSLVKSSQ</sequence>
<feature type="compositionally biased region" description="Low complexity" evidence="1">
    <location>
        <begin position="36"/>
        <end position="60"/>
    </location>
</feature>